<reference evidence="4" key="1">
    <citation type="submission" date="2016-04" db="EMBL/GenBank/DDBJ databases">
        <authorList>
            <person name="Lyu Z."/>
            <person name="Lyu W."/>
        </authorList>
    </citation>
    <scope>NUCLEOTIDE SEQUENCE [LARGE SCALE GENOMIC DNA]</scope>
    <source>
        <strain evidence="4">C44</strain>
    </source>
</reference>
<evidence type="ECO:0000313" key="4">
    <source>
        <dbReference type="Proteomes" id="UP000078534"/>
    </source>
</evidence>
<dbReference type="AlphaFoldDB" id="A0A179T0B7"/>
<feature type="domain" description="Pyrroline-5-carboxylate reductase catalytic N-terminal" evidence="2">
    <location>
        <begin position="2"/>
        <end position="90"/>
    </location>
</feature>
<dbReference type="Proteomes" id="UP000078534">
    <property type="component" value="Unassembled WGS sequence"/>
</dbReference>
<dbReference type="Pfam" id="PF03807">
    <property type="entry name" value="F420_oxidored"/>
    <property type="match status" value="1"/>
</dbReference>
<dbReference type="PANTHER" id="PTHR14239">
    <property type="entry name" value="DUDULIN-RELATED"/>
    <property type="match status" value="1"/>
</dbReference>
<keyword evidence="1" id="KW-0560">Oxidoreductase</keyword>
<dbReference type="STRING" id="152268.A6K24_22780"/>
<dbReference type="InterPro" id="IPR051267">
    <property type="entry name" value="STEAP_metalloreductase"/>
</dbReference>
<dbReference type="InterPro" id="IPR028939">
    <property type="entry name" value="P5C_Rdtase_cat_N"/>
</dbReference>
<accession>A0A179T0B7</accession>
<dbReference type="EMBL" id="LWSG01000016">
    <property type="protein sequence ID" value="OAS85973.1"/>
    <property type="molecule type" value="Genomic_DNA"/>
</dbReference>
<dbReference type="GO" id="GO:0016491">
    <property type="term" value="F:oxidoreductase activity"/>
    <property type="evidence" value="ECO:0007669"/>
    <property type="project" value="UniProtKB-KW"/>
</dbReference>
<keyword evidence="4" id="KW-1185">Reference proteome</keyword>
<organism evidence="3 4">
    <name type="scientific">Metabacillus litoralis</name>
    <dbReference type="NCBI Taxonomy" id="152268"/>
    <lineage>
        <taxon>Bacteria</taxon>
        <taxon>Bacillati</taxon>
        <taxon>Bacillota</taxon>
        <taxon>Bacilli</taxon>
        <taxon>Bacillales</taxon>
        <taxon>Bacillaceae</taxon>
        <taxon>Metabacillus</taxon>
    </lineage>
</organism>
<dbReference type="SUPFAM" id="SSF51735">
    <property type="entry name" value="NAD(P)-binding Rossmann-fold domains"/>
    <property type="match status" value="1"/>
</dbReference>
<evidence type="ECO:0000256" key="1">
    <source>
        <dbReference type="ARBA" id="ARBA00023002"/>
    </source>
</evidence>
<proteinExistence type="predicted"/>
<sequence length="248" mass="27636">MRFGIIGAGPIGSIISKKLVKNGHDVKIADARGIERLERKEFAGTAVLVEDAIKNIEVLIISLPIKALPSIRNIIDQVGEEVIIVDTSNYYPFRDGKIEEIENGMVESVWVSNQFGRPIIKAFNNLLAYTLEHEGKSEDSSGRITMAVAGNYQSQKQVVMDIVSDLGFDAVDNGSLTDSWRQQPGTPAYCTELTKNDLKEALKKANKEKAPLLRDKVMERFAELFAEKKQGELSHKDIVNINREIYNS</sequence>
<dbReference type="PANTHER" id="PTHR14239:SF10">
    <property type="entry name" value="REDUCTASE"/>
    <property type="match status" value="1"/>
</dbReference>
<evidence type="ECO:0000259" key="2">
    <source>
        <dbReference type="Pfam" id="PF03807"/>
    </source>
</evidence>
<gene>
    <name evidence="3" type="ORF">A6K24_22780</name>
</gene>
<evidence type="ECO:0000313" key="3">
    <source>
        <dbReference type="EMBL" id="OAS85973.1"/>
    </source>
</evidence>
<comment type="caution">
    <text evidence="3">The sequence shown here is derived from an EMBL/GenBank/DDBJ whole genome shotgun (WGS) entry which is preliminary data.</text>
</comment>
<dbReference type="RefSeq" id="WP_066332829.1">
    <property type="nucleotide sequence ID" value="NZ_LWSG01000016.1"/>
</dbReference>
<dbReference type="OrthoDB" id="9786864at2"/>
<dbReference type="InterPro" id="IPR036291">
    <property type="entry name" value="NAD(P)-bd_dom_sf"/>
</dbReference>
<dbReference type="Gene3D" id="3.40.50.720">
    <property type="entry name" value="NAD(P)-binding Rossmann-like Domain"/>
    <property type="match status" value="1"/>
</dbReference>
<protein>
    <submittedName>
        <fullName evidence="3">3-hydroxyisobutyrate dehydrogenase</fullName>
    </submittedName>
</protein>
<name>A0A179T0B7_9BACI</name>